<dbReference type="GO" id="GO:0046943">
    <property type="term" value="F:carboxylic acid transmembrane transporter activity"/>
    <property type="evidence" value="ECO:0007669"/>
    <property type="project" value="UniProtKB-ARBA"/>
</dbReference>
<evidence type="ECO:0000256" key="4">
    <source>
        <dbReference type="ARBA" id="ARBA00022640"/>
    </source>
</evidence>
<sequence length="402" mass="43321">MQRAVAHQAPGATLLRQIVPAAKRRSISLTAQRPQIDRPLRGADFPELLPSAFSPTQSVTRRQDAVTCHAAAESGGQIPSQIPALEGIAESNKPASTAYLGMLFGGWYLFNIFFNTYNKQVLKVYPYPITFTNLQFGVGAAMAVTMWLLNLHQKPKLNKDVLSKVLPLACVHTLGNLLTNVSLGAVAVSFTHTIKAMEPFFSVILSAIFLNDKPTLPILLTLLPIVGGVALASASEVTFNWLGFGSAMGSNLTFQSRNVLSKKVMAGSKVDLDNINLFSVITIMSLFLLLPVTLLREGWVLAPSAIRAAGVVNVNLMLKRAILAAFCFHSYQQVSYMILARVSPVSHSIGNCLKRVIVIVASVIIFQNPMSQKNMLGTGIALGGVFAYSQAKRAGGAKLKKA</sequence>
<dbReference type="InterPro" id="IPR004853">
    <property type="entry name" value="Sugar_P_trans_dom"/>
</dbReference>
<dbReference type="GO" id="GO:0015718">
    <property type="term" value="P:monocarboxylic acid transport"/>
    <property type="evidence" value="ECO:0007669"/>
    <property type="project" value="UniProtKB-ARBA"/>
</dbReference>
<dbReference type="NCBIfam" id="TIGR00817">
    <property type="entry name" value="tpt"/>
    <property type="match status" value="1"/>
</dbReference>
<evidence type="ECO:0000256" key="5">
    <source>
        <dbReference type="ARBA" id="ARBA00022692"/>
    </source>
</evidence>
<dbReference type="GO" id="GO:0031969">
    <property type="term" value="C:chloroplast membrane"/>
    <property type="evidence" value="ECO:0007669"/>
    <property type="project" value="UniProtKB-SubCell"/>
</dbReference>
<dbReference type="Pfam" id="PF03151">
    <property type="entry name" value="TPT"/>
    <property type="match status" value="1"/>
</dbReference>
<organism evidence="11 12">
    <name type="scientific">Symbiochloris irregularis</name>
    <dbReference type="NCBI Taxonomy" id="706552"/>
    <lineage>
        <taxon>Eukaryota</taxon>
        <taxon>Viridiplantae</taxon>
        <taxon>Chlorophyta</taxon>
        <taxon>core chlorophytes</taxon>
        <taxon>Trebouxiophyceae</taxon>
        <taxon>Trebouxiales</taxon>
        <taxon>Trebouxiaceae</taxon>
        <taxon>Symbiochloris</taxon>
    </lineage>
</organism>
<dbReference type="Proteomes" id="UP001465755">
    <property type="component" value="Unassembled WGS sequence"/>
</dbReference>
<feature type="transmembrane region" description="Helical" evidence="9">
    <location>
        <begin position="98"/>
        <end position="117"/>
    </location>
</feature>
<dbReference type="GO" id="GO:0015605">
    <property type="term" value="F:organophosphate ester transmembrane transporter activity"/>
    <property type="evidence" value="ECO:0007669"/>
    <property type="project" value="UniProtKB-ARBA"/>
</dbReference>
<feature type="transmembrane region" description="Helical" evidence="9">
    <location>
        <begin position="129"/>
        <end position="149"/>
    </location>
</feature>
<keyword evidence="7 9" id="KW-1133">Transmembrane helix</keyword>
<protein>
    <recommendedName>
        <fullName evidence="10">Sugar phosphate transporter domain-containing protein</fullName>
    </recommendedName>
</protein>
<keyword evidence="2" id="KW-0813">Transport</keyword>
<evidence type="ECO:0000313" key="12">
    <source>
        <dbReference type="Proteomes" id="UP001465755"/>
    </source>
</evidence>
<dbReference type="PANTHER" id="PTHR11132">
    <property type="entry name" value="SOLUTE CARRIER FAMILY 35"/>
    <property type="match status" value="1"/>
</dbReference>
<keyword evidence="12" id="KW-1185">Reference proteome</keyword>
<feature type="domain" description="Sugar phosphate transporter" evidence="10">
    <location>
        <begin position="100"/>
        <end position="389"/>
    </location>
</feature>
<dbReference type="AlphaFoldDB" id="A0AAW1NJP9"/>
<evidence type="ECO:0000256" key="7">
    <source>
        <dbReference type="ARBA" id="ARBA00022989"/>
    </source>
</evidence>
<keyword evidence="4" id="KW-0934">Plastid</keyword>
<evidence type="ECO:0000256" key="9">
    <source>
        <dbReference type="SAM" id="Phobius"/>
    </source>
</evidence>
<dbReference type="InterPro" id="IPR037185">
    <property type="entry name" value="EmrE-like"/>
</dbReference>
<evidence type="ECO:0000256" key="1">
    <source>
        <dbReference type="ARBA" id="ARBA00004508"/>
    </source>
</evidence>
<evidence type="ECO:0000256" key="3">
    <source>
        <dbReference type="ARBA" id="ARBA00022528"/>
    </source>
</evidence>
<evidence type="ECO:0000256" key="2">
    <source>
        <dbReference type="ARBA" id="ARBA00022448"/>
    </source>
</evidence>
<keyword evidence="3" id="KW-0150">Chloroplast</keyword>
<keyword evidence="6" id="KW-0809">Transit peptide</keyword>
<dbReference type="SUPFAM" id="SSF103481">
    <property type="entry name" value="Multidrug resistance efflux transporter EmrE"/>
    <property type="match status" value="1"/>
</dbReference>
<reference evidence="11 12" key="1">
    <citation type="journal article" date="2024" name="Nat. Commun.">
        <title>Phylogenomics reveals the evolutionary origins of lichenization in chlorophyte algae.</title>
        <authorList>
            <person name="Puginier C."/>
            <person name="Libourel C."/>
            <person name="Otte J."/>
            <person name="Skaloud P."/>
            <person name="Haon M."/>
            <person name="Grisel S."/>
            <person name="Petersen M."/>
            <person name="Berrin J.G."/>
            <person name="Delaux P.M."/>
            <person name="Dal Grande F."/>
            <person name="Keller J."/>
        </authorList>
    </citation>
    <scope>NUCLEOTIDE SEQUENCE [LARGE SCALE GENOMIC DNA]</scope>
    <source>
        <strain evidence="11 12">SAG 2036</strain>
    </source>
</reference>
<gene>
    <name evidence="11" type="ORF">WJX73_007427</name>
</gene>
<evidence type="ECO:0000256" key="8">
    <source>
        <dbReference type="ARBA" id="ARBA00023136"/>
    </source>
</evidence>
<comment type="caution">
    <text evidence="11">The sequence shown here is derived from an EMBL/GenBank/DDBJ whole genome shotgun (WGS) entry which is preliminary data.</text>
</comment>
<evidence type="ECO:0000259" key="10">
    <source>
        <dbReference type="Pfam" id="PF03151"/>
    </source>
</evidence>
<keyword evidence="8 9" id="KW-0472">Membrane</keyword>
<feature type="transmembrane region" description="Helical" evidence="9">
    <location>
        <begin position="275"/>
        <end position="294"/>
    </location>
</feature>
<name>A0AAW1NJP9_9CHLO</name>
<proteinExistence type="predicted"/>
<accession>A0AAW1NJP9</accession>
<comment type="subcellular location">
    <subcellularLocation>
        <location evidence="1">Plastid</location>
        <location evidence="1">Chloroplast membrane</location>
        <topology evidence="1">Multi-pass membrane protein</topology>
    </subcellularLocation>
</comment>
<feature type="transmembrane region" description="Helical" evidence="9">
    <location>
        <begin position="216"/>
        <end position="232"/>
    </location>
</feature>
<keyword evidence="5 9" id="KW-0812">Transmembrane</keyword>
<evidence type="ECO:0000313" key="11">
    <source>
        <dbReference type="EMBL" id="KAK9788606.1"/>
    </source>
</evidence>
<dbReference type="InterPro" id="IPR004696">
    <property type="entry name" value="Tpt_PEP_transl"/>
</dbReference>
<evidence type="ECO:0000256" key="6">
    <source>
        <dbReference type="ARBA" id="ARBA00022946"/>
    </source>
</evidence>
<dbReference type="InterPro" id="IPR050186">
    <property type="entry name" value="TPT_transporter"/>
</dbReference>
<dbReference type="EMBL" id="JALJOQ010000222">
    <property type="protein sequence ID" value="KAK9788606.1"/>
    <property type="molecule type" value="Genomic_DNA"/>
</dbReference>